<dbReference type="OrthoDB" id="108890at2"/>
<dbReference type="InterPro" id="IPR018713">
    <property type="entry name" value="MPAB/Lcp_cat_dom"/>
</dbReference>
<name>A0A1H0N2V2_9ACTN</name>
<dbReference type="PANTHER" id="PTHR36151">
    <property type="entry name" value="BLR2777 PROTEIN"/>
    <property type="match status" value="1"/>
</dbReference>
<evidence type="ECO:0000259" key="1">
    <source>
        <dbReference type="Pfam" id="PF09995"/>
    </source>
</evidence>
<organism evidence="2 3">
    <name type="scientific">Nakamurella panacisegetis</name>
    <dbReference type="NCBI Taxonomy" id="1090615"/>
    <lineage>
        <taxon>Bacteria</taxon>
        <taxon>Bacillati</taxon>
        <taxon>Actinomycetota</taxon>
        <taxon>Actinomycetes</taxon>
        <taxon>Nakamurellales</taxon>
        <taxon>Nakamurellaceae</taxon>
        <taxon>Nakamurella</taxon>
    </lineage>
</organism>
<dbReference type="AlphaFoldDB" id="A0A1H0N2V2"/>
<dbReference type="PANTHER" id="PTHR36151:SF3">
    <property type="entry name" value="ER-BOUND OXYGENASE MPAB_MPAB'_RUBBER OXYGENASE CATALYTIC DOMAIN-CONTAINING PROTEIN"/>
    <property type="match status" value="1"/>
</dbReference>
<sequence>MDHGLFGPDSITWRVHADPTYAIGGLRGLLLQALHPLAMAAVEQNGGFHADPWGRLTRTSEYIATITFAPEREALRAAARVRGIHRKLRGRNPFTGDEFRLDRPDLLLWVHCSEVDSLLSVARRGGLDLTDDEADAYLREQVRSAELVGLAAPDVPSSRAELADYFVRVRPELRLTAAARRGARGVVRPPMPGWVQVLTPARPAWGGLAALSMGLLPGWARRMYRLPDLGLTDLAATGALRALRAGALAVPERFRAGPTLKAAKARLSA</sequence>
<evidence type="ECO:0000313" key="3">
    <source>
        <dbReference type="Proteomes" id="UP000198741"/>
    </source>
</evidence>
<dbReference type="Proteomes" id="UP000198741">
    <property type="component" value="Chromosome I"/>
</dbReference>
<keyword evidence="3" id="KW-1185">Reference proteome</keyword>
<dbReference type="EMBL" id="LT629710">
    <property type="protein sequence ID" value="SDO86983.1"/>
    <property type="molecule type" value="Genomic_DNA"/>
</dbReference>
<proteinExistence type="predicted"/>
<dbReference type="Pfam" id="PF09995">
    <property type="entry name" value="MPAB_Lcp_cat"/>
    <property type="match status" value="1"/>
</dbReference>
<feature type="domain" description="ER-bound oxygenase mpaB/mpaB'/Rubber oxygenase catalytic" evidence="1">
    <location>
        <begin position="13"/>
        <end position="244"/>
    </location>
</feature>
<reference evidence="2 3" key="1">
    <citation type="submission" date="2016-10" db="EMBL/GenBank/DDBJ databases">
        <authorList>
            <person name="de Groot N.N."/>
        </authorList>
    </citation>
    <scope>NUCLEOTIDE SEQUENCE [LARGE SCALE GENOMIC DNA]</scope>
    <source>
        <strain evidence="3">P4-7,KCTC 19426,CECT 7604</strain>
    </source>
</reference>
<evidence type="ECO:0000313" key="2">
    <source>
        <dbReference type="EMBL" id="SDO86983.1"/>
    </source>
</evidence>
<gene>
    <name evidence="2" type="ORF">SAMN04515671_2177</name>
</gene>
<dbReference type="STRING" id="1090615.SAMN04515671_2177"/>
<dbReference type="GO" id="GO:0016491">
    <property type="term" value="F:oxidoreductase activity"/>
    <property type="evidence" value="ECO:0007669"/>
    <property type="project" value="InterPro"/>
</dbReference>
<dbReference type="RefSeq" id="WP_090475964.1">
    <property type="nucleotide sequence ID" value="NZ_LT629710.1"/>
</dbReference>
<protein>
    <submittedName>
        <fullName evidence="2">Uncharacterized conserved protein, DUF2236 family</fullName>
    </submittedName>
</protein>
<accession>A0A1H0N2V2</accession>